<dbReference type="AlphaFoldDB" id="A0A4Y3M5H4"/>
<sequence length="72" mass="8118">MAFPVIIWGSKQVSSSGPGAECPGWTECVSERTEEVSVWRKRNEEDALAALSSKDIADLWFVFNIHFILYPD</sequence>
<evidence type="ECO:0000313" key="1">
    <source>
        <dbReference type="EMBL" id="GEB04562.1"/>
    </source>
</evidence>
<keyword evidence="2" id="KW-1185">Reference proteome</keyword>
<gene>
    <name evidence="1" type="ORF">GRO01_21380</name>
</gene>
<organism evidence="1 2">
    <name type="scientific">Gluconobacter roseus NBRC 3990</name>
    <dbReference type="NCBI Taxonomy" id="1307950"/>
    <lineage>
        <taxon>Bacteria</taxon>
        <taxon>Pseudomonadati</taxon>
        <taxon>Pseudomonadota</taxon>
        <taxon>Alphaproteobacteria</taxon>
        <taxon>Acetobacterales</taxon>
        <taxon>Acetobacteraceae</taxon>
        <taxon>Gluconobacter</taxon>
    </lineage>
</organism>
<accession>A0A4Y3M5H4</accession>
<dbReference type="EMBL" id="BJLY01000004">
    <property type="protein sequence ID" value="GEB04562.1"/>
    <property type="molecule type" value="Genomic_DNA"/>
</dbReference>
<reference evidence="1 2" key="1">
    <citation type="submission" date="2019-06" db="EMBL/GenBank/DDBJ databases">
        <title>Whole genome shotgun sequence of Gluconobacter roseus NBRC 3990.</title>
        <authorList>
            <person name="Hosoyama A."/>
            <person name="Uohara A."/>
            <person name="Ohji S."/>
            <person name="Ichikawa N."/>
        </authorList>
    </citation>
    <scope>NUCLEOTIDE SEQUENCE [LARGE SCALE GENOMIC DNA]</scope>
    <source>
        <strain evidence="1 2">NBRC 3990</strain>
    </source>
</reference>
<evidence type="ECO:0000313" key="2">
    <source>
        <dbReference type="Proteomes" id="UP000320772"/>
    </source>
</evidence>
<comment type="caution">
    <text evidence="1">The sequence shown here is derived from an EMBL/GenBank/DDBJ whole genome shotgun (WGS) entry which is preliminary data.</text>
</comment>
<dbReference type="Proteomes" id="UP000320772">
    <property type="component" value="Unassembled WGS sequence"/>
</dbReference>
<name>A0A4Y3M5H4_9PROT</name>
<proteinExistence type="predicted"/>
<protein>
    <submittedName>
        <fullName evidence="1">Uncharacterized protein</fullName>
    </submittedName>
</protein>